<keyword evidence="8 10" id="KW-0539">Nucleus</keyword>
<keyword evidence="5 10" id="KW-0805">Transcription regulation</keyword>
<dbReference type="Gene3D" id="6.10.280.10">
    <property type="entry name" value="Mediator complex, subunit Med21"/>
    <property type="match status" value="1"/>
</dbReference>
<evidence type="ECO:0000256" key="8">
    <source>
        <dbReference type="ARBA" id="ARBA00023242"/>
    </source>
</evidence>
<dbReference type="Proteomes" id="UP000799429">
    <property type="component" value="Unassembled WGS sequence"/>
</dbReference>
<protein>
    <recommendedName>
        <fullName evidence="4 10">Mediator of RNA polymerase II transcription subunit 21</fullName>
    </recommendedName>
</protein>
<evidence type="ECO:0000256" key="1">
    <source>
        <dbReference type="ARBA" id="ARBA00004123"/>
    </source>
</evidence>
<dbReference type="GO" id="GO:0003712">
    <property type="term" value="F:transcription coregulator activity"/>
    <property type="evidence" value="ECO:0007669"/>
    <property type="project" value="TreeGrafter"/>
</dbReference>
<feature type="region of interest" description="Disordered" evidence="12">
    <location>
        <begin position="34"/>
        <end position="76"/>
    </location>
</feature>
<comment type="subunit">
    <text evidence="3 10">Component of the Mediator complex.</text>
</comment>
<accession>A0A9P4VL67</accession>
<evidence type="ECO:0000256" key="3">
    <source>
        <dbReference type="ARBA" id="ARBA00011837"/>
    </source>
</evidence>
<evidence type="ECO:0000313" key="13">
    <source>
        <dbReference type="EMBL" id="KAF2837176.1"/>
    </source>
</evidence>
<dbReference type="PANTHER" id="PTHR13381">
    <property type="entry name" value="RNA POLYMERASE II HOLOENZYME COMPONENT SRB7"/>
    <property type="match status" value="1"/>
</dbReference>
<keyword evidence="7 10" id="KW-0804">Transcription</keyword>
<dbReference type="Pfam" id="PF11221">
    <property type="entry name" value="Med21"/>
    <property type="match status" value="1"/>
</dbReference>
<dbReference type="AlphaFoldDB" id="A0A9P4VL67"/>
<dbReference type="SUPFAM" id="SSF140718">
    <property type="entry name" value="Mediator hinge subcomplex-like"/>
    <property type="match status" value="1"/>
</dbReference>
<evidence type="ECO:0000256" key="9">
    <source>
        <dbReference type="ARBA" id="ARBA00025687"/>
    </source>
</evidence>
<evidence type="ECO:0000256" key="5">
    <source>
        <dbReference type="ARBA" id="ARBA00023015"/>
    </source>
</evidence>
<feature type="coiled-coil region" evidence="11">
    <location>
        <begin position="111"/>
        <end position="145"/>
    </location>
</feature>
<evidence type="ECO:0000256" key="7">
    <source>
        <dbReference type="ARBA" id="ARBA00023163"/>
    </source>
</evidence>
<name>A0A9P4VL67_9PEZI</name>
<dbReference type="EMBL" id="MU006100">
    <property type="protein sequence ID" value="KAF2837176.1"/>
    <property type="molecule type" value="Genomic_DNA"/>
</dbReference>
<feature type="compositionally biased region" description="Low complexity" evidence="12">
    <location>
        <begin position="45"/>
        <end position="61"/>
    </location>
</feature>
<dbReference type="PANTHER" id="PTHR13381:SF0">
    <property type="entry name" value="MEDIATOR OF RNA POLYMERASE II TRANSCRIPTION SUBUNIT 21"/>
    <property type="match status" value="1"/>
</dbReference>
<keyword evidence="11" id="KW-0175">Coiled coil</keyword>
<dbReference type="InterPro" id="IPR021384">
    <property type="entry name" value="Mediator_Med21"/>
</dbReference>
<dbReference type="GO" id="GO:0006357">
    <property type="term" value="P:regulation of transcription by RNA polymerase II"/>
    <property type="evidence" value="ECO:0007669"/>
    <property type="project" value="TreeGrafter"/>
</dbReference>
<dbReference type="GO" id="GO:0016592">
    <property type="term" value="C:mediator complex"/>
    <property type="evidence" value="ECO:0007669"/>
    <property type="project" value="UniProtKB-UniRule"/>
</dbReference>
<sequence length="156" mass="17660">MADRLTQLQECFDQLATQMYASLMYIQTHAPYGSIPGQPDMNPNSTEAETQATTQPTQSTENTEANRPTSPARDPPDVFQEALHELSRDLILKEQQIEHIISVLPGIGTSEKEQMARIQELNEQIEVAETERQRVIVEKQELLSKLDRIIMGVKRA</sequence>
<reference evidence="13" key="1">
    <citation type="journal article" date="2020" name="Stud. Mycol.">
        <title>101 Dothideomycetes genomes: a test case for predicting lifestyles and emergence of pathogens.</title>
        <authorList>
            <person name="Haridas S."/>
            <person name="Albert R."/>
            <person name="Binder M."/>
            <person name="Bloem J."/>
            <person name="Labutti K."/>
            <person name="Salamov A."/>
            <person name="Andreopoulos B."/>
            <person name="Baker S."/>
            <person name="Barry K."/>
            <person name="Bills G."/>
            <person name="Bluhm B."/>
            <person name="Cannon C."/>
            <person name="Castanera R."/>
            <person name="Culley D."/>
            <person name="Daum C."/>
            <person name="Ezra D."/>
            <person name="Gonzalez J."/>
            <person name="Henrissat B."/>
            <person name="Kuo A."/>
            <person name="Liang C."/>
            <person name="Lipzen A."/>
            <person name="Lutzoni F."/>
            <person name="Magnuson J."/>
            <person name="Mondo S."/>
            <person name="Nolan M."/>
            <person name="Ohm R."/>
            <person name="Pangilinan J."/>
            <person name="Park H.-J."/>
            <person name="Ramirez L."/>
            <person name="Alfaro M."/>
            <person name="Sun H."/>
            <person name="Tritt A."/>
            <person name="Yoshinaga Y."/>
            <person name="Zwiers L.-H."/>
            <person name="Turgeon B."/>
            <person name="Goodwin S."/>
            <person name="Spatafora J."/>
            <person name="Crous P."/>
            <person name="Grigoriev I."/>
        </authorList>
    </citation>
    <scope>NUCLEOTIDE SEQUENCE</scope>
    <source>
        <strain evidence="13">CBS 101060</strain>
    </source>
</reference>
<gene>
    <name evidence="13" type="ORF">M501DRAFT_189400</name>
</gene>
<organism evidence="13 14">
    <name type="scientific">Patellaria atrata CBS 101060</name>
    <dbReference type="NCBI Taxonomy" id="1346257"/>
    <lineage>
        <taxon>Eukaryota</taxon>
        <taxon>Fungi</taxon>
        <taxon>Dikarya</taxon>
        <taxon>Ascomycota</taxon>
        <taxon>Pezizomycotina</taxon>
        <taxon>Dothideomycetes</taxon>
        <taxon>Dothideomycetes incertae sedis</taxon>
        <taxon>Patellariales</taxon>
        <taxon>Patellariaceae</taxon>
        <taxon>Patellaria</taxon>
    </lineage>
</organism>
<evidence type="ECO:0000313" key="14">
    <source>
        <dbReference type="Proteomes" id="UP000799429"/>
    </source>
</evidence>
<comment type="caution">
    <text evidence="13">The sequence shown here is derived from an EMBL/GenBank/DDBJ whole genome shotgun (WGS) entry which is preliminary data.</text>
</comment>
<evidence type="ECO:0000256" key="10">
    <source>
        <dbReference type="RuleBase" id="RU366036"/>
    </source>
</evidence>
<evidence type="ECO:0000256" key="11">
    <source>
        <dbReference type="SAM" id="Coils"/>
    </source>
</evidence>
<dbReference type="OrthoDB" id="526653at2759"/>
<comment type="similarity">
    <text evidence="2 10">Belongs to the Mediator complex subunit 21 family.</text>
</comment>
<evidence type="ECO:0000256" key="2">
    <source>
        <dbReference type="ARBA" id="ARBA00005770"/>
    </source>
</evidence>
<proteinExistence type="inferred from homology"/>
<keyword evidence="6 10" id="KW-0010">Activator</keyword>
<evidence type="ECO:0000256" key="4">
    <source>
        <dbReference type="ARBA" id="ARBA00019691"/>
    </source>
</evidence>
<evidence type="ECO:0000256" key="12">
    <source>
        <dbReference type="SAM" id="MobiDB-lite"/>
    </source>
</evidence>
<keyword evidence="14" id="KW-1185">Reference proteome</keyword>
<evidence type="ECO:0000256" key="6">
    <source>
        <dbReference type="ARBA" id="ARBA00023159"/>
    </source>
</evidence>
<comment type="function">
    <text evidence="9 10">Component of the Mediator complex, a coactivator involved in the regulated transcription of nearly all RNA polymerase II-dependent genes. Mediator functions as a bridge to convey information from gene-specific regulatory proteins to the basal RNA polymerase II transcription machinery. Mediator is recruited to promoters by direct interactions with regulatory proteins and serves as a scaffold for the assembly of a functional preinitiation complex with RNA polymerase II and the general transcription factors.</text>
</comment>
<dbReference type="InterPro" id="IPR037212">
    <property type="entry name" value="Med7/Med21-like"/>
</dbReference>
<comment type="subcellular location">
    <subcellularLocation>
        <location evidence="1 10">Nucleus</location>
    </subcellularLocation>
</comment>